<proteinExistence type="predicted"/>
<evidence type="ECO:0000313" key="1">
    <source>
        <dbReference type="EMBL" id="KDN63357.1"/>
    </source>
</evidence>
<keyword evidence="2" id="KW-1185">Reference proteome</keyword>
<dbReference type="EMBL" id="JMSE01001238">
    <property type="protein sequence ID" value="KDN63357.1"/>
    <property type="molecule type" value="Genomic_DNA"/>
</dbReference>
<dbReference type="AlphaFoldDB" id="A0A066X327"/>
<protein>
    <submittedName>
        <fullName evidence="1">Uncharacterized protein</fullName>
    </submittedName>
</protein>
<dbReference type="Proteomes" id="UP000027238">
    <property type="component" value="Unassembled WGS sequence"/>
</dbReference>
<feature type="non-terminal residue" evidence="1">
    <location>
        <position position="1"/>
    </location>
</feature>
<gene>
    <name evidence="1" type="ORF">CSUB01_11553</name>
</gene>
<comment type="caution">
    <text evidence="1">The sequence shown here is derived from an EMBL/GenBank/DDBJ whole genome shotgun (WGS) entry which is preliminary data.</text>
</comment>
<organism evidence="1 2">
    <name type="scientific">Colletotrichum sublineola</name>
    <name type="common">Sorghum anthracnose fungus</name>
    <dbReference type="NCBI Taxonomy" id="1173701"/>
    <lineage>
        <taxon>Eukaryota</taxon>
        <taxon>Fungi</taxon>
        <taxon>Dikarya</taxon>
        <taxon>Ascomycota</taxon>
        <taxon>Pezizomycotina</taxon>
        <taxon>Sordariomycetes</taxon>
        <taxon>Hypocreomycetidae</taxon>
        <taxon>Glomerellales</taxon>
        <taxon>Glomerellaceae</taxon>
        <taxon>Colletotrichum</taxon>
        <taxon>Colletotrichum graminicola species complex</taxon>
    </lineage>
</organism>
<dbReference type="HOGENOM" id="CLU_1067711_0_0_1"/>
<reference evidence="2" key="1">
    <citation type="journal article" date="2014" name="Genome Announc.">
        <title>Draft genome sequence of Colletotrichum sublineola, a destructive pathogen of cultivated sorghum.</title>
        <authorList>
            <person name="Baroncelli R."/>
            <person name="Sanz-Martin J.M."/>
            <person name="Rech G.E."/>
            <person name="Sukno S.A."/>
            <person name="Thon M.R."/>
        </authorList>
    </citation>
    <scope>NUCLEOTIDE SEQUENCE [LARGE SCALE GENOMIC DNA]</scope>
    <source>
        <strain evidence="2">TX430BB</strain>
    </source>
</reference>
<sequence>DLYGRERAWFDQFGAVFKNFVLAVADVLWSLFTEDGIVSAIGLGEIAFPYADAFRSHEKERRRSSARYGWLPPALDTHNYVLRHTLDPADLCTESQIDCISPDNVCPSSTILAVTSDNIISYRTCIGGSWSIGSLPKLRKASSASVQSLVTTISPWLTSLANPAHLPLSFPVFSLLTNDPANPQKQTSHQAETETIPYTHFPASTRHSICTSPVNRVSVAVRARLDLDTDANLGRTGHDLVIYTPTQGNAGAQGLDFTTVH</sequence>
<accession>A0A066X327</accession>
<evidence type="ECO:0000313" key="2">
    <source>
        <dbReference type="Proteomes" id="UP000027238"/>
    </source>
</evidence>
<name>A0A066X327_COLSU</name>